<dbReference type="SUPFAM" id="SSF56574">
    <property type="entry name" value="Serpins"/>
    <property type="match status" value="1"/>
</dbReference>
<protein>
    <recommendedName>
        <fullName evidence="3">Serine protease inhibitor</fullName>
    </recommendedName>
</protein>
<dbReference type="InterPro" id="IPR042178">
    <property type="entry name" value="Serpin_sf_1"/>
</dbReference>
<dbReference type="Proteomes" id="UP000647172">
    <property type="component" value="Unassembled WGS sequence"/>
</dbReference>
<reference evidence="1" key="1">
    <citation type="submission" date="2021-01" db="EMBL/GenBank/DDBJ databases">
        <title>Whole genome shotgun sequence of Actinoplanes nipponensis NBRC 14063.</title>
        <authorList>
            <person name="Komaki H."/>
            <person name="Tamura T."/>
        </authorList>
    </citation>
    <scope>NUCLEOTIDE SEQUENCE</scope>
    <source>
        <strain evidence="1">NBRC 14063</strain>
    </source>
</reference>
<dbReference type="RefSeq" id="WP_203765670.1">
    <property type="nucleotide sequence ID" value="NZ_BAAAYJ010000065.1"/>
</dbReference>
<dbReference type="AlphaFoldDB" id="A0A919MKB1"/>
<organism evidence="1 2">
    <name type="scientific">Actinoplanes nipponensis</name>
    <dbReference type="NCBI Taxonomy" id="135950"/>
    <lineage>
        <taxon>Bacteria</taxon>
        <taxon>Bacillati</taxon>
        <taxon>Actinomycetota</taxon>
        <taxon>Actinomycetes</taxon>
        <taxon>Micromonosporales</taxon>
        <taxon>Micromonosporaceae</taxon>
        <taxon>Actinoplanes</taxon>
    </lineage>
</organism>
<comment type="caution">
    <text evidence="1">The sequence shown here is derived from an EMBL/GenBank/DDBJ whole genome shotgun (WGS) entry which is preliminary data.</text>
</comment>
<evidence type="ECO:0000313" key="1">
    <source>
        <dbReference type="EMBL" id="GIE47542.1"/>
    </source>
</evidence>
<accession>A0A919MKB1</accession>
<evidence type="ECO:0000313" key="2">
    <source>
        <dbReference type="Proteomes" id="UP000647172"/>
    </source>
</evidence>
<dbReference type="Gene3D" id="3.30.497.10">
    <property type="entry name" value="Antithrombin, subunit I, domain 2"/>
    <property type="match status" value="1"/>
</dbReference>
<evidence type="ECO:0008006" key="3">
    <source>
        <dbReference type="Google" id="ProtNLM"/>
    </source>
</evidence>
<dbReference type="InterPro" id="IPR036186">
    <property type="entry name" value="Serpin_sf"/>
</dbReference>
<dbReference type="EMBL" id="BOMQ01000014">
    <property type="protein sequence ID" value="GIE47542.1"/>
    <property type="molecule type" value="Genomic_DNA"/>
</dbReference>
<proteinExistence type="predicted"/>
<sequence length="413" mass="42772">MTTPLYDALAAYAERLHAGIGDGHHVASPLGAWLLLALCASAGGGPAGDELAEVLGMPAGDAASAAAALLEHPHPLVSSATAVWHAPDRDTDGLRDWQAGLPPSTTVGLLPAQEAADAWAREHTGGLIGSFPLAVTPEVAVLLASALATRVSWAQPFEVAAAAALGPDSAWAAGLTRMLRSPEEGHVSFIAATDRAGDVVVHIAEADCADRDLYARTKVLVISVAAAPGVEAGDVLAAAYAIGRGAADDVELGRRSLYDLPLGDSGLWSIREEAVLTDLSHEERYTAVLPCWSAESDHDLTGPGLGFTTAARILAEALPVSGRACDARQVAMARYGRYGFEAAAVSGFAVLESMPSEGVARIAELRFGHPYAVLAVTVDIRDGDRGRELGPWHGVPVFSAWVSRPEDLPAADA</sequence>
<gene>
    <name evidence="1" type="ORF">Ani05nite_10760</name>
</gene>
<keyword evidence="2" id="KW-1185">Reference proteome</keyword>
<name>A0A919MKB1_9ACTN</name>